<dbReference type="EMBL" id="PNIE01000041">
    <property type="protein sequence ID" value="PMP63263.1"/>
    <property type="molecule type" value="Genomic_DNA"/>
</dbReference>
<comment type="caution">
    <text evidence="12">The sequence shown here is derived from an EMBL/GenBank/DDBJ whole genome shotgun (WGS) entry which is preliminary data.</text>
</comment>
<dbReference type="SUPFAM" id="SSF52540">
    <property type="entry name" value="P-loop containing nucleoside triphosphate hydrolases"/>
    <property type="match status" value="2"/>
</dbReference>
<feature type="coiled-coil region" evidence="10">
    <location>
        <begin position="268"/>
        <end position="375"/>
    </location>
</feature>
<dbReference type="GO" id="GO:0005524">
    <property type="term" value="F:ATP binding"/>
    <property type="evidence" value="ECO:0007669"/>
    <property type="project" value="UniProtKB-KW"/>
</dbReference>
<keyword evidence="6" id="KW-0067">ATP-binding</keyword>
<dbReference type="InterPro" id="IPR004604">
    <property type="entry name" value="DNA_recomb/repair_RecN"/>
</dbReference>
<evidence type="ECO:0000313" key="12">
    <source>
        <dbReference type="EMBL" id="PMP63263.1"/>
    </source>
</evidence>
<feature type="domain" description="AAA+ ATPase" evidence="11">
    <location>
        <begin position="34"/>
        <end position="517"/>
    </location>
</feature>
<reference evidence="12 13" key="1">
    <citation type="submission" date="2018-01" db="EMBL/GenBank/DDBJ databases">
        <title>Metagenomic assembled genomes from two thermal pools in the Uzon Caldera, Kamchatka, Russia.</title>
        <authorList>
            <person name="Wilkins L."/>
            <person name="Ettinger C."/>
        </authorList>
    </citation>
    <scope>NUCLEOTIDE SEQUENCE [LARGE SCALE GENOMIC DNA]</scope>
    <source>
        <strain evidence="12">ZAV-15</strain>
    </source>
</reference>
<protein>
    <recommendedName>
        <fullName evidence="3 9">DNA repair protein RecN</fullName>
    </recommendedName>
    <alternativeName>
        <fullName evidence="8 9">Recombination protein N</fullName>
    </alternativeName>
</protein>
<dbReference type="PANTHER" id="PTHR11059:SF0">
    <property type="entry name" value="DNA REPAIR PROTEIN RECN"/>
    <property type="match status" value="1"/>
</dbReference>
<evidence type="ECO:0000259" key="11">
    <source>
        <dbReference type="SMART" id="SM00382"/>
    </source>
</evidence>
<dbReference type="PIRSF" id="PIRSF003128">
    <property type="entry name" value="RecN"/>
    <property type="match status" value="1"/>
</dbReference>
<dbReference type="InterPro" id="IPR003395">
    <property type="entry name" value="RecF/RecN/SMC_N"/>
</dbReference>
<evidence type="ECO:0000256" key="3">
    <source>
        <dbReference type="ARBA" id="ARBA00021315"/>
    </source>
</evidence>
<dbReference type="InterPro" id="IPR003593">
    <property type="entry name" value="AAA+_ATPase"/>
</dbReference>
<evidence type="ECO:0000256" key="4">
    <source>
        <dbReference type="ARBA" id="ARBA00022741"/>
    </source>
</evidence>
<evidence type="ECO:0000256" key="9">
    <source>
        <dbReference type="PIRNR" id="PIRNR003128"/>
    </source>
</evidence>
<dbReference type="GO" id="GO:0009432">
    <property type="term" value="P:SOS response"/>
    <property type="evidence" value="ECO:0007669"/>
    <property type="project" value="TreeGrafter"/>
</dbReference>
<dbReference type="SMART" id="SM00382">
    <property type="entry name" value="AAA"/>
    <property type="match status" value="1"/>
</dbReference>
<dbReference type="Pfam" id="PF02463">
    <property type="entry name" value="SMC_N"/>
    <property type="match status" value="1"/>
</dbReference>
<dbReference type="CDD" id="cd03241">
    <property type="entry name" value="ABC_RecN"/>
    <property type="match status" value="1"/>
</dbReference>
<dbReference type="GO" id="GO:0006310">
    <property type="term" value="P:DNA recombination"/>
    <property type="evidence" value="ECO:0007669"/>
    <property type="project" value="InterPro"/>
</dbReference>
<dbReference type="NCBIfam" id="TIGR00634">
    <property type="entry name" value="recN"/>
    <property type="match status" value="1"/>
</dbReference>
<accession>A0A2N7PJV5</accession>
<dbReference type="AlphaFoldDB" id="A0A2N7PJV5"/>
<evidence type="ECO:0000256" key="5">
    <source>
        <dbReference type="ARBA" id="ARBA00022763"/>
    </source>
</evidence>
<evidence type="ECO:0000256" key="1">
    <source>
        <dbReference type="ARBA" id="ARBA00003618"/>
    </source>
</evidence>
<feature type="coiled-coil region" evidence="10">
    <location>
        <begin position="169"/>
        <end position="196"/>
    </location>
</feature>
<keyword evidence="5 9" id="KW-0227">DNA damage</keyword>
<dbReference type="Gene3D" id="3.40.50.300">
    <property type="entry name" value="P-loop containing nucleotide triphosphate hydrolases"/>
    <property type="match status" value="2"/>
</dbReference>
<dbReference type="PANTHER" id="PTHR11059">
    <property type="entry name" value="DNA REPAIR PROTEIN RECN"/>
    <property type="match status" value="1"/>
</dbReference>
<evidence type="ECO:0000256" key="8">
    <source>
        <dbReference type="ARBA" id="ARBA00033408"/>
    </source>
</evidence>
<dbReference type="GO" id="GO:0043590">
    <property type="term" value="C:bacterial nucleoid"/>
    <property type="evidence" value="ECO:0007669"/>
    <property type="project" value="TreeGrafter"/>
</dbReference>
<evidence type="ECO:0000256" key="6">
    <source>
        <dbReference type="ARBA" id="ARBA00022840"/>
    </source>
</evidence>
<evidence type="ECO:0000313" key="13">
    <source>
        <dbReference type="Proteomes" id="UP000235731"/>
    </source>
</evidence>
<evidence type="ECO:0000256" key="10">
    <source>
        <dbReference type="SAM" id="Coils"/>
    </source>
</evidence>
<keyword evidence="7 9" id="KW-0234">DNA repair</keyword>
<keyword evidence="10" id="KW-0175">Coiled coil</keyword>
<dbReference type="Proteomes" id="UP000235731">
    <property type="component" value="Unassembled WGS sequence"/>
</dbReference>
<comment type="function">
    <text evidence="1 9">May be involved in recombinational repair of damaged DNA.</text>
</comment>
<name>A0A2N7PJV5_9BACT</name>
<keyword evidence="4" id="KW-0547">Nucleotide-binding</keyword>
<evidence type="ECO:0000256" key="7">
    <source>
        <dbReference type="ARBA" id="ARBA00023204"/>
    </source>
</evidence>
<proteinExistence type="inferred from homology"/>
<gene>
    <name evidence="12" type="primary">recN</name>
    <name evidence="12" type="ORF">C0197_03005</name>
</gene>
<dbReference type="InterPro" id="IPR027417">
    <property type="entry name" value="P-loop_NTPase"/>
</dbReference>
<sequence length="560" mass="64890">MTLFKQCNIFKIVMLLELKIKNFVLIEEASFSLDEGLTVITGETGAGKSLLVKALKVLLGEKGEAGYIKGGSEWAEVEALIYGGKALSEKLKGLGYPPEEEIHIKRIITKQRTKAFLNGSPITLAELAKVTKDLISLTSQHEYYIFLNRENQLNFLDEILGVKSLVKRYQEKFYQYRDLKKELLELENKISEATLRKDFLLYQISEIEELNPDPEEEAELLKKRERLRHLQLIKDLLYSLSSELDEIDLHLSKALGFLQKLSRFETSLTEKERTLQEFYYELKELQRDLSGLSAELPEDESSLEEIEFRLSRYEKLKKKYGKDAQGLKELKEELKKELSLIETGEEKLEKLLREKERLERELLEMALEIRRFRKEGIQKLKDLVKKELKDLGMNWVEFEINLMEKEPKAEKLTIYGLDEVEFLFSPNPGQPLRPLEKIASGGELSRIFLAFKTLLKEKKDFGTLIFDEVDTGIGGQTAHKVGEKLKELSENFQVICITHLPQIARLADHHFVVEKRLKENETVTFFKKVEGEERLREMARMLGDINNLELAKKFLTASYG</sequence>
<organism evidence="12 13">
    <name type="scientific">Caldimicrobium thiodismutans</name>
    <dbReference type="NCBI Taxonomy" id="1653476"/>
    <lineage>
        <taxon>Bacteria</taxon>
        <taxon>Pseudomonadati</taxon>
        <taxon>Thermodesulfobacteriota</taxon>
        <taxon>Thermodesulfobacteria</taxon>
        <taxon>Thermodesulfobacteriales</taxon>
        <taxon>Thermodesulfobacteriaceae</taxon>
        <taxon>Caldimicrobium</taxon>
    </lineage>
</organism>
<comment type="similarity">
    <text evidence="2 9">Belongs to the RecN family.</text>
</comment>
<dbReference type="GO" id="GO:0006281">
    <property type="term" value="P:DNA repair"/>
    <property type="evidence" value="ECO:0007669"/>
    <property type="project" value="UniProtKB-KW"/>
</dbReference>
<evidence type="ECO:0000256" key="2">
    <source>
        <dbReference type="ARBA" id="ARBA00009441"/>
    </source>
</evidence>